<name>A0A9Q3KJX7_9BASI</name>
<dbReference type="AlphaFoldDB" id="A0A9Q3KJX7"/>
<dbReference type="Proteomes" id="UP000765509">
    <property type="component" value="Unassembled WGS sequence"/>
</dbReference>
<accession>A0A9Q3KJX7</accession>
<evidence type="ECO:0000313" key="2">
    <source>
        <dbReference type="Proteomes" id="UP000765509"/>
    </source>
</evidence>
<comment type="caution">
    <text evidence="1">The sequence shown here is derived from an EMBL/GenBank/DDBJ whole genome shotgun (WGS) entry which is preliminary data.</text>
</comment>
<reference evidence="1" key="1">
    <citation type="submission" date="2021-03" db="EMBL/GenBank/DDBJ databases">
        <title>Draft genome sequence of rust myrtle Austropuccinia psidii MF-1, a brazilian biotype.</title>
        <authorList>
            <person name="Quecine M.C."/>
            <person name="Pachon D.M.R."/>
            <person name="Bonatelli M.L."/>
            <person name="Correr F.H."/>
            <person name="Franceschini L.M."/>
            <person name="Leite T.F."/>
            <person name="Margarido G.R.A."/>
            <person name="Almeida C.A."/>
            <person name="Ferrarezi J.A."/>
            <person name="Labate C.A."/>
        </authorList>
    </citation>
    <scope>NUCLEOTIDE SEQUENCE</scope>
    <source>
        <strain evidence="1">MF-1</strain>
    </source>
</reference>
<sequence>MPELSIPFSHIRSLVNPKEELTNPLITDLSHQDNDQVIMKEEAQLKEWPKFTGEGEYHHMSFIKTIDMLQQDDATPDELITTRLDSRFEKSTKRWYYGIRQRNGQNTCSWWKQEIITKWAPDSWRNKIENASENSFFDPDKDKHLAWFLNQAERLNALYPEISQKMVHMKILKKCGGELERSLRSRCIEL</sequence>
<proteinExistence type="predicted"/>
<organism evidence="1 2">
    <name type="scientific">Austropuccinia psidii MF-1</name>
    <dbReference type="NCBI Taxonomy" id="1389203"/>
    <lineage>
        <taxon>Eukaryota</taxon>
        <taxon>Fungi</taxon>
        <taxon>Dikarya</taxon>
        <taxon>Basidiomycota</taxon>
        <taxon>Pucciniomycotina</taxon>
        <taxon>Pucciniomycetes</taxon>
        <taxon>Pucciniales</taxon>
        <taxon>Sphaerophragmiaceae</taxon>
        <taxon>Austropuccinia</taxon>
    </lineage>
</organism>
<evidence type="ECO:0000313" key="1">
    <source>
        <dbReference type="EMBL" id="MBW0581124.1"/>
    </source>
</evidence>
<dbReference type="EMBL" id="AVOT02109234">
    <property type="protein sequence ID" value="MBW0581124.1"/>
    <property type="molecule type" value="Genomic_DNA"/>
</dbReference>
<keyword evidence="2" id="KW-1185">Reference proteome</keyword>
<protein>
    <submittedName>
        <fullName evidence="1">Uncharacterized protein</fullName>
    </submittedName>
</protein>
<gene>
    <name evidence="1" type="ORF">O181_120839</name>
</gene>